<dbReference type="AlphaFoldDB" id="A0A194QKH1"/>
<reference evidence="1 2" key="1">
    <citation type="journal article" date="2015" name="Nat. Commun.">
        <title>Outbred genome sequencing and CRISPR/Cas9 gene editing in butterflies.</title>
        <authorList>
            <person name="Li X."/>
            <person name="Fan D."/>
            <person name="Zhang W."/>
            <person name="Liu G."/>
            <person name="Zhang L."/>
            <person name="Zhao L."/>
            <person name="Fang X."/>
            <person name="Chen L."/>
            <person name="Dong Y."/>
            <person name="Chen Y."/>
            <person name="Ding Y."/>
            <person name="Zhao R."/>
            <person name="Feng M."/>
            <person name="Zhu Y."/>
            <person name="Feng Y."/>
            <person name="Jiang X."/>
            <person name="Zhu D."/>
            <person name="Xiang H."/>
            <person name="Feng X."/>
            <person name="Li S."/>
            <person name="Wang J."/>
            <person name="Zhang G."/>
            <person name="Kronforst M.R."/>
            <person name="Wang W."/>
        </authorList>
    </citation>
    <scope>NUCLEOTIDE SEQUENCE [LARGE SCALE GENOMIC DNA]</scope>
    <source>
        <strain evidence="1">Ya'a_city_454_Px</strain>
        <tissue evidence="1">Whole body</tissue>
    </source>
</reference>
<accession>A0A194QKH1</accession>
<organism evidence="1 2">
    <name type="scientific">Papilio xuthus</name>
    <name type="common">Asian swallowtail butterfly</name>
    <dbReference type="NCBI Taxonomy" id="66420"/>
    <lineage>
        <taxon>Eukaryota</taxon>
        <taxon>Metazoa</taxon>
        <taxon>Ecdysozoa</taxon>
        <taxon>Arthropoda</taxon>
        <taxon>Hexapoda</taxon>
        <taxon>Insecta</taxon>
        <taxon>Pterygota</taxon>
        <taxon>Neoptera</taxon>
        <taxon>Endopterygota</taxon>
        <taxon>Lepidoptera</taxon>
        <taxon>Glossata</taxon>
        <taxon>Ditrysia</taxon>
        <taxon>Papilionoidea</taxon>
        <taxon>Papilionidae</taxon>
        <taxon>Papilioninae</taxon>
        <taxon>Papilio</taxon>
    </lineage>
</organism>
<sequence length="81" mass="7859">MKKSNFERLIATANRSALDAASDAEGGVAAGSGAVGAAGAACGGACSCSARLAAAQRALLVLAGELRVARARLAAYEPQPG</sequence>
<evidence type="ECO:0000313" key="2">
    <source>
        <dbReference type="Proteomes" id="UP000053268"/>
    </source>
</evidence>
<proteinExistence type="predicted"/>
<dbReference type="Proteomes" id="UP000053268">
    <property type="component" value="Unassembled WGS sequence"/>
</dbReference>
<name>A0A194QKH1_PAPXU</name>
<protein>
    <submittedName>
        <fullName evidence="1">Uncharacterized protein</fullName>
    </submittedName>
</protein>
<evidence type="ECO:0000313" key="1">
    <source>
        <dbReference type="EMBL" id="KPJ05415.1"/>
    </source>
</evidence>
<gene>
    <name evidence="1" type="ORF">RR46_02051</name>
</gene>
<keyword evidence="2" id="KW-1185">Reference proteome</keyword>
<dbReference type="EMBL" id="KQ458714">
    <property type="protein sequence ID" value="KPJ05415.1"/>
    <property type="molecule type" value="Genomic_DNA"/>
</dbReference>